<dbReference type="PANTHER" id="PTHR33973:SF4">
    <property type="entry name" value="OS07G0153300 PROTEIN"/>
    <property type="match status" value="1"/>
</dbReference>
<dbReference type="AlphaFoldDB" id="A0A6S6S4G1"/>
<dbReference type="EMBL" id="CACVAP010000032">
    <property type="protein sequence ID" value="CAA6801106.1"/>
    <property type="molecule type" value="Genomic_DNA"/>
</dbReference>
<gene>
    <name evidence="1" type="ORF">HELGO_WM12632</name>
</gene>
<proteinExistence type="predicted"/>
<evidence type="ECO:0000313" key="1">
    <source>
        <dbReference type="EMBL" id="CAA6801106.1"/>
    </source>
</evidence>
<dbReference type="InterPro" id="IPR010775">
    <property type="entry name" value="DUF1365"/>
</dbReference>
<dbReference type="Pfam" id="PF07103">
    <property type="entry name" value="DUF1365"/>
    <property type="match status" value="1"/>
</dbReference>
<organism evidence="1">
    <name type="scientific">uncultured Sulfurovum sp</name>
    <dbReference type="NCBI Taxonomy" id="269237"/>
    <lineage>
        <taxon>Bacteria</taxon>
        <taxon>Pseudomonadati</taxon>
        <taxon>Campylobacterota</taxon>
        <taxon>Epsilonproteobacteria</taxon>
        <taxon>Campylobacterales</taxon>
        <taxon>Sulfurovaceae</taxon>
        <taxon>Sulfurovum</taxon>
        <taxon>environmental samples</taxon>
    </lineage>
</organism>
<dbReference type="PANTHER" id="PTHR33973">
    <property type="entry name" value="OS07G0153300 PROTEIN"/>
    <property type="match status" value="1"/>
</dbReference>
<reference evidence="1" key="1">
    <citation type="submission" date="2020-01" db="EMBL/GenBank/DDBJ databases">
        <authorList>
            <person name="Meier V. D."/>
            <person name="Meier V D."/>
        </authorList>
    </citation>
    <scope>NUCLEOTIDE SEQUENCE</scope>
    <source>
        <strain evidence="1">HLG_WM_MAG_06</strain>
    </source>
</reference>
<sequence>MSHLFYEGTVYHKRFIPKKHDFTYPFFLLDINMSDLKSLKNKFFSSKSFGLFTFNAKDHFGSSKDFEENVEQLLKTFDISTPASMRFLTLPRMFNYVFNPISVLVLFNEANKPTEILVEVHNYNGGRIVYPVLLEQTEGTQYKGSVKKDMYVSPFLKRDGVYDFRLDYDNQHLNISITLYEDNEKTLIASLQSKSLVFNSKNSVSIFFRHIFLTFRVVTRTLWQSLKLYIKGLKLNSVTAKDQIRRY</sequence>
<accession>A0A6S6S4G1</accession>
<protein>
    <submittedName>
        <fullName evidence="1">DUF1365 domain-containing protein</fullName>
    </submittedName>
</protein>
<name>A0A6S6S4G1_9BACT</name>